<gene>
    <name evidence="1" type="ORF">CWI38_0077p0060</name>
</gene>
<sequence length="62" mass="7372">MEVFRGRKDKIALGFNEFLENTFQNMEMPSDEDQVAFENKVSNKIDSFQQFNLNIETNFYLV</sequence>
<dbReference type="Proteomes" id="UP000292282">
    <property type="component" value="Unassembled WGS sequence"/>
</dbReference>
<evidence type="ECO:0000313" key="1">
    <source>
        <dbReference type="EMBL" id="TBU20396.1"/>
    </source>
</evidence>
<dbReference type="EMBL" id="PITK01000077">
    <property type="protein sequence ID" value="TBU20396.1"/>
    <property type="molecule type" value="Genomic_DNA"/>
</dbReference>
<keyword evidence="2" id="KW-1185">Reference proteome</keyword>
<name>A0A4Q9M4C7_9MICR</name>
<reference evidence="1 2" key="1">
    <citation type="submission" date="2017-12" db="EMBL/GenBank/DDBJ databases">
        <authorList>
            <person name="Pombert J.-F."/>
            <person name="Haag K.L."/>
            <person name="Ebert D."/>
        </authorList>
    </citation>
    <scope>NUCLEOTIDE SEQUENCE [LARGE SCALE GENOMIC DNA]</scope>
    <source>
        <strain evidence="1">IL-G-3</strain>
    </source>
</reference>
<proteinExistence type="predicted"/>
<accession>A0A4Q9M4C7</accession>
<dbReference type="AlphaFoldDB" id="A0A4Q9M4C7"/>
<comment type="caution">
    <text evidence="1">The sequence shown here is derived from an EMBL/GenBank/DDBJ whole genome shotgun (WGS) entry which is preliminary data.</text>
</comment>
<evidence type="ECO:0000313" key="2">
    <source>
        <dbReference type="Proteomes" id="UP000292282"/>
    </source>
</evidence>
<organism evidence="1 2">
    <name type="scientific">Hamiltosporidium tvaerminnensis</name>
    <dbReference type="NCBI Taxonomy" id="1176355"/>
    <lineage>
        <taxon>Eukaryota</taxon>
        <taxon>Fungi</taxon>
        <taxon>Fungi incertae sedis</taxon>
        <taxon>Microsporidia</taxon>
        <taxon>Dubosqiidae</taxon>
        <taxon>Hamiltosporidium</taxon>
    </lineage>
</organism>
<dbReference type="VEuPathDB" id="MicrosporidiaDB:CWI38_0077p0060"/>
<protein>
    <submittedName>
        <fullName evidence="1">Uncharacterized protein</fullName>
    </submittedName>
</protein>